<dbReference type="SUPFAM" id="SSF50978">
    <property type="entry name" value="WD40 repeat-like"/>
    <property type="match status" value="2"/>
</dbReference>
<dbReference type="PANTHER" id="PTHR32215:SF0">
    <property type="entry name" value="CILIA- AND FLAGELLA-ASSOCIATED PROTEIN 57"/>
    <property type="match status" value="1"/>
</dbReference>
<dbReference type="InterPro" id="IPR015943">
    <property type="entry name" value="WD40/YVTN_repeat-like_dom_sf"/>
</dbReference>
<feature type="coiled-coil region" evidence="2">
    <location>
        <begin position="1304"/>
        <end position="1331"/>
    </location>
</feature>
<feature type="coiled-coil region" evidence="2">
    <location>
        <begin position="1149"/>
        <end position="1237"/>
    </location>
</feature>
<gene>
    <name evidence="4" type="ORF">PPERSA_07814</name>
</gene>
<keyword evidence="5" id="KW-1185">Reference proteome</keyword>
<dbReference type="PROSITE" id="PS50082">
    <property type="entry name" value="WD_REPEATS_2"/>
    <property type="match status" value="1"/>
</dbReference>
<dbReference type="InterPro" id="IPR052993">
    <property type="entry name" value="CFA-57"/>
</dbReference>
<keyword evidence="1" id="KW-0853">WD repeat</keyword>
<evidence type="ECO:0000256" key="1">
    <source>
        <dbReference type="PROSITE-ProRule" id="PRU00221"/>
    </source>
</evidence>
<dbReference type="Gene3D" id="1.10.287.1490">
    <property type="match status" value="1"/>
</dbReference>
<evidence type="ECO:0000313" key="4">
    <source>
        <dbReference type="EMBL" id="KRW99737.1"/>
    </source>
</evidence>
<keyword evidence="2" id="KW-0175">Coiled coil</keyword>
<reference evidence="4 5" key="1">
    <citation type="journal article" date="2015" name="Sci. Rep.">
        <title>Genome of the facultative scuticociliatosis pathogen Pseudocohnilembus persalinus provides insight into its virulence through horizontal gene transfer.</title>
        <authorList>
            <person name="Xiong J."/>
            <person name="Wang G."/>
            <person name="Cheng J."/>
            <person name="Tian M."/>
            <person name="Pan X."/>
            <person name="Warren A."/>
            <person name="Jiang C."/>
            <person name="Yuan D."/>
            <person name="Miao W."/>
        </authorList>
    </citation>
    <scope>NUCLEOTIDE SEQUENCE [LARGE SCALE GENOMIC DNA]</scope>
    <source>
        <strain evidence="4">36N120E</strain>
    </source>
</reference>
<dbReference type="InterPro" id="IPR011047">
    <property type="entry name" value="Quinoprotein_ADH-like_sf"/>
</dbReference>
<feature type="repeat" description="WD" evidence="1">
    <location>
        <begin position="670"/>
        <end position="704"/>
    </location>
</feature>
<feature type="coiled-coil region" evidence="2">
    <location>
        <begin position="899"/>
        <end position="1088"/>
    </location>
</feature>
<dbReference type="OMA" id="FEWSPND"/>
<evidence type="ECO:0000256" key="3">
    <source>
        <dbReference type="SAM" id="MobiDB-lite"/>
    </source>
</evidence>
<dbReference type="Gene3D" id="2.130.10.10">
    <property type="entry name" value="YVTN repeat-like/Quinoprotein amine dehydrogenase"/>
    <property type="match status" value="3"/>
</dbReference>
<dbReference type="InParanoid" id="A0A0V0QBY9"/>
<dbReference type="PROSITE" id="PS51257">
    <property type="entry name" value="PROKAR_LIPOPROTEIN"/>
    <property type="match status" value="1"/>
</dbReference>
<dbReference type="InterPro" id="IPR036322">
    <property type="entry name" value="WD40_repeat_dom_sf"/>
</dbReference>
<sequence>MNKGEKKLKLQLAHAFGSSCSANLQNSLGITQEDGAYNLIYPVGKYVAVKSTERLDMSFIKLTEHLEQIQSMCVSPNKKLVALSEKYYDHTLKPGQERKPTLCVYKIQFVTGMKFLNTEKKSLVFTESKGDRFTQMKFSDDSRFLFLQTSDNKLVYVDVTSSSQNKQIKEIASGFDLKKQATQLSFNPKDQHQVYASGDGFFLGFNIKEGQFFPIDAPIKRLNYNQNFINHCWVDESRIALANDYQDVYIIDKVNNEVKLEIQDAFQLNGQINPNYNITSMIGFSRGLILGAKNGYFSIWIKNDDNKNNIPEDEFYQLIHLTTFKSERKNQVCGMDISNDEILAIQFENSDIATLELNKILPQLAEPIQQFKDMSKKLKKKIYFDYIYDGFHSGPISSLDICYQRPLIVTVSRQDSTIRIWNYKNFKCEQARRFLIDEKVSTIDEKYPLICAGIHPDGYMLAVGFVDKLRIFHILNNELRTYKEISVKQVSVIQYSQGGQYLAVSYPKPKSQYYQTIIYNSYTLEIVRVLKTHTKAVTSIHWENNDQSVATCGLDGNIFKYSDYIYSADKTEFGHQAKLQTLIFNEKTETWMAAGYDDKIQKGVLCESSIKDGEQRNERHILNGTYGGYQINTFQYCRTYHNYTGIIAGNNDGYITTYNHIFTPYFQDRIAAHDKPVSFLRISPDGLHCMTAGQDGNVFIFNIQEINEEGNVLSIKGSEKDDQNINPRAGVVDPGLADVVLVSKDEIEKYLAEQKKLQNDLEDLGNKMEYQTQEEKKEMESRIAEVKEKCQLEIRQAHERYEELKRQKTIIEKESANLRKGMENNHLKGVEELENLYEKKLAYENDKYLKLEQELLEERMKFDKKLKSIENKHDSAVNELKAEFNDNFHKAETMYETTKATAKELNQHYQEKLDQQEEEHEMEIRELNDRQATQIAELQDKIADLLSKNDMFKREEKTIEENMTKMKQKMKETEEHKDRLIQALSDANNQIEILKQDKKNYEEQLVKKEKKIHEYKYKINDLQKQKHVLSFRATEMRKSLEPKEAKIDKLKDELFKLEGEFEQMLKNNQKQKEEMDKMKNQIETLQKSLKVQIGLTNQKDSLLNKIIMQIHDCVKETDIKQWNQVMQTLYDQFVINANIKKSNHDQQGVDEMSRHIKLLENRINQMNNSSQKIVTRKEQDIHKKLKENAELIYDLNELRKQKREEQKQHQDQIDRLKEKNEIDRKKLEDELELYKKRAYNNNYGSKLNSNMMSRTQQNFDTRNPNRPQSMRQGNKKAGKVVFGSLFDSKTLGQFDRAKISDLMAEKELDQEKQAELQLKNLRLKIRSHKQQFNCHDQILDEEILYLQEQELTSRGMGGGYFQNQIDTRPQTGGGFQQNRF</sequence>
<accession>A0A0V0QBY9</accession>
<dbReference type="PANTHER" id="PTHR32215">
    <property type="entry name" value="CILIA- AND FLAGELLA-ASSOCIATED PROTEIN 57"/>
    <property type="match status" value="1"/>
</dbReference>
<evidence type="ECO:0000313" key="5">
    <source>
        <dbReference type="Proteomes" id="UP000054937"/>
    </source>
</evidence>
<dbReference type="OrthoDB" id="10251741at2759"/>
<protein>
    <submittedName>
        <fullName evidence="4">WD40-repeat-containing domain</fullName>
    </submittedName>
</protein>
<dbReference type="SUPFAM" id="SSF50998">
    <property type="entry name" value="Quinoprotein alcohol dehydrogenase-like"/>
    <property type="match status" value="1"/>
</dbReference>
<dbReference type="SMART" id="SM00320">
    <property type="entry name" value="WD40"/>
    <property type="match status" value="4"/>
</dbReference>
<dbReference type="Pfam" id="PF00400">
    <property type="entry name" value="WD40"/>
    <property type="match status" value="3"/>
</dbReference>
<comment type="caution">
    <text evidence="4">The sequence shown here is derived from an EMBL/GenBank/DDBJ whole genome shotgun (WGS) entry which is preliminary data.</text>
</comment>
<name>A0A0V0QBY9_PSEPJ</name>
<dbReference type="Proteomes" id="UP000054937">
    <property type="component" value="Unassembled WGS sequence"/>
</dbReference>
<dbReference type="InterPro" id="IPR001680">
    <property type="entry name" value="WD40_rpt"/>
</dbReference>
<organism evidence="4 5">
    <name type="scientific">Pseudocohnilembus persalinus</name>
    <name type="common">Ciliate</name>
    <dbReference type="NCBI Taxonomy" id="266149"/>
    <lineage>
        <taxon>Eukaryota</taxon>
        <taxon>Sar</taxon>
        <taxon>Alveolata</taxon>
        <taxon>Ciliophora</taxon>
        <taxon>Intramacronucleata</taxon>
        <taxon>Oligohymenophorea</taxon>
        <taxon>Scuticociliatia</taxon>
        <taxon>Philasterida</taxon>
        <taxon>Pseudocohnilembidae</taxon>
        <taxon>Pseudocohnilembus</taxon>
    </lineage>
</organism>
<proteinExistence type="predicted"/>
<feature type="coiled-coil region" evidence="2">
    <location>
        <begin position="747"/>
        <end position="821"/>
    </location>
</feature>
<dbReference type="SUPFAM" id="SSF90257">
    <property type="entry name" value="Myosin rod fragments"/>
    <property type="match status" value="1"/>
</dbReference>
<dbReference type="EMBL" id="LDAU01000204">
    <property type="protein sequence ID" value="KRW99737.1"/>
    <property type="molecule type" value="Genomic_DNA"/>
</dbReference>
<feature type="region of interest" description="Disordered" evidence="3">
    <location>
        <begin position="1256"/>
        <end position="1275"/>
    </location>
</feature>
<evidence type="ECO:0000256" key="2">
    <source>
        <dbReference type="SAM" id="Coils"/>
    </source>
</evidence>
<feature type="compositionally biased region" description="Polar residues" evidence="3">
    <location>
        <begin position="1256"/>
        <end position="1272"/>
    </location>
</feature>